<dbReference type="InterPro" id="IPR007539">
    <property type="entry name" value="DUF551"/>
</dbReference>
<dbReference type="Pfam" id="PF04448">
    <property type="entry name" value="DUF551"/>
    <property type="match status" value="1"/>
</dbReference>
<feature type="domain" description="DUF551" evidence="1">
    <location>
        <begin position="48"/>
        <end position="114"/>
    </location>
</feature>
<evidence type="ECO:0000259" key="1">
    <source>
        <dbReference type="Pfam" id="PF04448"/>
    </source>
</evidence>
<reference evidence="2" key="1">
    <citation type="journal article" date="2021" name="Proc. Natl. Acad. Sci. U.S.A.">
        <title>A Catalog of Tens of Thousands of Viruses from Human Metagenomes Reveals Hidden Associations with Chronic Diseases.</title>
        <authorList>
            <person name="Tisza M.J."/>
            <person name="Buck C.B."/>
        </authorList>
    </citation>
    <scope>NUCLEOTIDE SEQUENCE</scope>
    <source>
        <strain evidence="2">Ct3R43</strain>
    </source>
</reference>
<dbReference type="EMBL" id="BK016262">
    <property type="protein sequence ID" value="DAG05593.1"/>
    <property type="molecule type" value="Genomic_DNA"/>
</dbReference>
<accession>A0A8S5VFN6</accession>
<name>A0A8S5VFN6_9CAUD</name>
<proteinExistence type="predicted"/>
<organism evidence="2">
    <name type="scientific">Siphoviridae sp. ct3R43</name>
    <dbReference type="NCBI Taxonomy" id="2825321"/>
    <lineage>
        <taxon>Viruses</taxon>
        <taxon>Duplodnaviria</taxon>
        <taxon>Heunggongvirae</taxon>
        <taxon>Uroviricota</taxon>
        <taxon>Caudoviricetes</taxon>
    </lineage>
</organism>
<protein>
    <recommendedName>
        <fullName evidence="1">DUF551 domain-containing protein</fullName>
    </recommendedName>
</protein>
<sequence>MNQKAMIENLKKLSSELWKYAAGSESITPGAWAESLDKAIEALERIRWRRVGDRPPEDGKEVLCWYEYFRYGSYNRMFQTYGIGLCYNKMWCGEVANGIRARVIAWMPLPEPPERRK</sequence>
<evidence type="ECO:0000313" key="2">
    <source>
        <dbReference type="EMBL" id="DAG05593.1"/>
    </source>
</evidence>